<name>A0A1S1UC81_9BURK</name>
<organism evidence="1 2">
    <name type="scientific">Janthinobacterium lividum</name>
    <dbReference type="NCBI Taxonomy" id="29581"/>
    <lineage>
        <taxon>Bacteria</taxon>
        <taxon>Pseudomonadati</taxon>
        <taxon>Pseudomonadota</taxon>
        <taxon>Betaproteobacteria</taxon>
        <taxon>Burkholderiales</taxon>
        <taxon>Oxalobacteraceae</taxon>
        <taxon>Janthinobacterium</taxon>
    </lineage>
</organism>
<accession>A0A1S1UC81</accession>
<dbReference type="Proteomes" id="UP000179840">
    <property type="component" value="Unassembled WGS sequence"/>
</dbReference>
<proteinExistence type="predicted"/>
<dbReference type="EMBL" id="LFKP01000005">
    <property type="protein sequence ID" value="OHV97738.1"/>
    <property type="molecule type" value="Genomic_DNA"/>
</dbReference>
<evidence type="ECO:0000313" key="2">
    <source>
        <dbReference type="Proteomes" id="UP000179840"/>
    </source>
</evidence>
<evidence type="ECO:0000313" key="1">
    <source>
        <dbReference type="EMBL" id="OHV97738.1"/>
    </source>
</evidence>
<protein>
    <recommendedName>
        <fullName evidence="3">PD-(D/E)XK motif protein</fullName>
    </recommendedName>
</protein>
<gene>
    <name evidence="1" type="ORF">AKG95_11355</name>
</gene>
<reference evidence="1 2" key="1">
    <citation type="submission" date="2015-06" db="EMBL/GenBank/DDBJ databases">
        <title>Draft genome sequencing of a biphenyl-degrading bacterium, Janthinobacterium lividum MEG1.</title>
        <authorList>
            <person name="Shimodaira J."/>
            <person name="Hatta T."/>
        </authorList>
    </citation>
    <scope>NUCLEOTIDE SEQUENCE [LARGE SCALE GENOMIC DNA]</scope>
    <source>
        <strain evidence="1 2">MEG1</strain>
    </source>
</reference>
<comment type="caution">
    <text evidence="1">The sequence shown here is derived from an EMBL/GenBank/DDBJ whole genome shotgun (WGS) entry which is preliminary data.</text>
</comment>
<evidence type="ECO:0008006" key="3">
    <source>
        <dbReference type="Google" id="ProtNLM"/>
    </source>
</evidence>
<dbReference type="InterPro" id="IPR025534">
    <property type="entry name" value="DUF4420"/>
</dbReference>
<dbReference type="Pfam" id="PF14390">
    <property type="entry name" value="DUF4420"/>
    <property type="match status" value="1"/>
</dbReference>
<sequence length="336" mass="36081">MARPSNEFLMAWSSLTGADIEPGWQAISLPSAGQLQVRAGRRSPDNTEAVLVGFPTVRLAAADKLPEGQGFSVERADPEGSGKLWLALTRKSAGSAELFAAMACDVVGALDDAVMAGADENKLLRVFTGRVGAWQEFMRKGTQVLSPESEIGLIGELALLRAIVNAGIPSALAIESWVGPLDGIQDFELGTGALEVKTTLSAAGFTAKIGSLEQLDDSTRQPLFVAGARLRQTESGQNLPEIVDAMRLTIRGDAEAERLFTERLLAAGYIDAHSERYPRRFEQAETRIIEVTSDFPRLTLGYVPAGIIKAMYEIDLEKVPGENVGTERALRKLGAI</sequence>
<dbReference type="AlphaFoldDB" id="A0A1S1UC81"/>